<proteinExistence type="predicted"/>
<dbReference type="InterPro" id="IPR036116">
    <property type="entry name" value="FN3_sf"/>
</dbReference>
<dbReference type="PROSITE" id="PS50853">
    <property type="entry name" value="FN3"/>
    <property type="match status" value="1"/>
</dbReference>
<dbReference type="InterPro" id="IPR003961">
    <property type="entry name" value="FN3_dom"/>
</dbReference>
<dbReference type="AlphaFoldDB" id="A0A1I8INH7"/>
<dbReference type="WBParaSite" id="maker-uti_cns_0014070-snap-gene-0.2-mRNA-1">
    <property type="protein sequence ID" value="maker-uti_cns_0014070-snap-gene-0.2-mRNA-1"/>
    <property type="gene ID" value="maker-uti_cns_0014070-snap-gene-0.2"/>
</dbReference>
<organism evidence="2 3">
    <name type="scientific">Macrostomum lignano</name>
    <dbReference type="NCBI Taxonomy" id="282301"/>
    <lineage>
        <taxon>Eukaryota</taxon>
        <taxon>Metazoa</taxon>
        <taxon>Spiralia</taxon>
        <taxon>Lophotrochozoa</taxon>
        <taxon>Platyhelminthes</taxon>
        <taxon>Rhabditophora</taxon>
        <taxon>Macrostomorpha</taxon>
        <taxon>Macrostomida</taxon>
        <taxon>Macrostomidae</taxon>
        <taxon>Macrostomum</taxon>
    </lineage>
</organism>
<accession>A0A1I8INH7</accession>
<sequence length="190" mass="20425">VRSLAWDRLLLTWSPGFDGGLPTRLLVLGRGWNSTAGRVSSFELSANISLGRLELGQLHPDTTYSISVTPVNELGKGPAYEGVGAPLVATTAHLRLPAVDQPRWDRESAVLRFLPGAGDCDADSDECYCARLQASEDGGDTWNLVQSCSPLAKPGEETQLRLGSATQIYRVSLCLKVRPDVCGSPHTTYA</sequence>
<dbReference type="Proteomes" id="UP000095280">
    <property type="component" value="Unplaced"/>
</dbReference>
<evidence type="ECO:0000313" key="3">
    <source>
        <dbReference type="WBParaSite" id="maker-uti_cns_0014070-snap-gene-0.2-mRNA-1"/>
    </source>
</evidence>
<reference evidence="3" key="1">
    <citation type="submission" date="2016-11" db="UniProtKB">
        <authorList>
            <consortium name="WormBaseParasite"/>
        </authorList>
    </citation>
    <scope>IDENTIFICATION</scope>
</reference>
<dbReference type="SUPFAM" id="SSF49265">
    <property type="entry name" value="Fibronectin type III"/>
    <property type="match status" value="1"/>
</dbReference>
<name>A0A1I8INH7_9PLAT</name>
<dbReference type="Gene3D" id="2.60.40.10">
    <property type="entry name" value="Immunoglobulins"/>
    <property type="match status" value="1"/>
</dbReference>
<keyword evidence="2" id="KW-1185">Reference proteome</keyword>
<dbReference type="CDD" id="cd00063">
    <property type="entry name" value="FN3"/>
    <property type="match status" value="1"/>
</dbReference>
<evidence type="ECO:0000313" key="2">
    <source>
        <dbReference type="Proteomes" id="UP000095280"/>
    </source>
</evidence>
<evidence type="ECO:0000259" key="1">
    <source>
        <dbReference type="PROSITE" id="PS50853"/>
    </source>
</evidence>
<protein>
    <submittedName>
        <fullName evidence="3">Fibronectin type-III domain-containing protein</fullName>
    </submittedName>
</protein>
<dbReference type="InterPro" id="IPR013783">
    <property type="entry name" value="Ig-like_fold"/>
</dbReference>
<feature type="domain" description="Fibronectin type-III" evidence="1">
    <location>
        <begin position="1"/>
        <end position="94"/>
    </location>
</feature>